<comment type="caution">
    <text evidence="6">The sequence shown here is derived from an EMBL/GenBank/DDBJ whole genome shotgun (WGS) entry which is preliminary data.</text>
</comment>
<gene>
    <name evidence="6" type="ORF">GCM10011600_22100</name>
</gene>
<dbReference type="InterPro" id="IPR002178">
    <property type="entry name" value="PTS_EIIA_type-2_dom"/>
</dbReference>
<sequence length="630" mass="70134">MAREMADKSPMLLAYLSRSEGWTTASELAEHLGVSTRTVRSYVTAVKVAAAPLDVILSSPDGYRLNRDAHAEYAQRDRAADRIGTPRERVTFLVTRLTHSGVELDVHELAASLFVSESTIEADLRQVRALAREAGLELIREGDHVRLDGPDAGHRRIVSRLFSDEQAHGLIDLQRVQDSFGIDDLSGFKTDVMAVLEGQGYTINEFGLDRVLLHTAIAVERSRGSALAAEAPEPGDAVAKDLDRLIAERFDTRLPEGELVALTALLTTRAGTRVVERGEVGEHVDVLRRIVGRAQEEFLVDLDDDAFLTRLSAHVGNLLVRAREGVGNPNPLARTIKSSYPLTYELAVFVAAEIQREFTITIGEDEIAYIALHIGSHLERRSTHGERLTCVLVSPGYHDIAELLERRILPALGDDVVIDRVLTRTDVDPAALHTDLIISTVPWEVRPANVVIVQPIPTDADLDAVRGAISRIRRQRRRRAIADQLLLYFDDALFFRDLTERDAEAVIRVLGERMRERGIIDDDYLDGVLERERISSTAFTEWLAVPHALTMSAKRTAIAIALYENPIPWGEATVQVVALVAFSAKDRASFQTVFEQFVEVFSDRTDVQRLLRASTDFPAYIDELVRLIDE</sequence>
<reference evidence="6" key="1">
    <citation type="journal article" date="2014" name="Int. J. Syst. Evol. Microbiol.">
        <title>Complete genome sequence of Corynebacterium casei LMG S-19264T (=DSM 44701T), isolated from a smear-ripened cheese.</title>
        <authorList>
            <consortium name="US DOE Joint Genome Institute (JGI-PGF)"/>
            <person name="Walter F."/>
            <person name="Albersmeier A."/>
            <person name="Kalinowski J."/>
            <person name="Ruckert C."/>
        </authorList>
    </citation>
    <scope>NUCLEOTIDE SEQUENCE</scope>
    <source>
        <strain evidence="6">CGMCC 1.16548</strain>
    </source>
</reference>
<proteinExistence type="predicted"/>
<feature type="domain" description="PTS EIIA type-2" evidence="4">
    <location>
        <begin position="487"/>
        <end position="630"/>
    </location>
</feature>
<dbReference type="InterPro" id="IPR011608">
    <property type="entry name" value="PRD"/>
</dbReference>
<dbReference type="InterPro" id="IPR036388">
    <property type="entry name" value="WH-like_DNA-bd_sf"/>
</dbReference>
<dbReference type="Gene3D" id="1.10.1790.10">
    <property type="entry name" value="PRD domain"/>
    <property type="match status" value="1"/>
</dbReference>
<evidence type="ECO:0000259" key="5">
    <source>
        <dbReference type="PROSITE" id="PS51372"/>
    </source>
</evidence>
<dbReference type="EMBL" id="BNAI01000004">
    <property type="protein sequence ID" value="GHF20658.1"/>
    <property type="molecule type" value="Genomic_DNA"/>
</dbReference>
<dbReference type="InterPro" id="IPR050661">
    <property type="entry name" value="BglG_antiterminators"/>
</dbReference>
<organism evidence="6 7">
    <name type="scientific">Pseudolysinimonas yzui</name>
    <dbReference type="NCBI Taxonomy" id="2708254"/>
    <lineage>
        <taxon>Bacteria</taxon>
        <taxon>Bacillati</taxon>
        <taxon>Actinomycetota</taxon>
        <taxon>Actinomycetes</taxon>
        <taxon>Micrococcales</taxon>
        <taxon>Microbacteriaceae</taxon>
        <taxon>Pseudolysinimonas</taxon>
    </lineage>
</organism>
<evidence type="ECO:0000313" key="7">
    <source>
        <dbReference type="Proteomes" id="UP000617531"/>
    </source>
</evidence>
<keyword evidence="2" id="KW-0805">Transcription regulation</keyword>
<evidence type="ECO:0000256" key="1">
    <source>
        <dbReference type="ARBA" id="ARBA00022737"/>
    </source>
</evidence>
<dbReference type="Pfam" id="PF00359">
    <property type="entry name" value="PTS_EIIA_2"/>
    <property type="match status" value="1"/>
</dbReference>
<keyword evidence="3" id="KW-0804">Transcription</keyword>
<dbReference type="PANTHER" id="PTHR30185">
    <property type="entry name" value="CRYPTIC BETA-GLUCOSIDE BGL OPERON ANTITERMINATOR"/>
    <property type="match status" value="1"/>
</dbReference>
<feature type="domain" description="PRD" evidence="5">
    <location>
        <begin position="278"/>
        <end position="384"/>
    </location>
</feature>
<dbReference type="InterPro" id="IPR013196">
    <property type="entry name" value="HTH_11"/>
</dbReference>
<dbReference type="PROSITE" id="PS51372">
    <property type="entry name" value="PRD_2"/>
    <property type="match status" value="1"/>
</dbReference>
<evidence type="ECO:0000259" key="4">
    <source>
        <dbReference type="PROSITE" id="PS51094"/>
    </source>
</evidence>
<evidence type="ECO:0000256" key="2">
    <source>
        <dbReference type="ARBA" id="ARBA00023015"/>
    </source>
</evidence>
<name>A0A8J3GRP2_9MICO</name>
<dbReference type="Gene3D" id="3.40.930.10">
    <property type="entry name" value="Mannitol-specific EII, Chain A"/>
    <property type="match status" value="1"/>
</dbReference>
<dbReference type="PROSITE" id="PS51094">
    <property type="entry name" value="PTS_EIIA_TYPE_2"/>
    <property type="match status" value="1"/>
</dbReference>
<dbReference type="InterPro" id="IPR016152">
    <property type="entry name" value="PTrfase/Anion_transptr"/>
</dbReference>
<accession>A0A8J3GRP2</accession>
<reference evidence="6" key="2">
    <citation type="submission" date="2020-09" db="EMBL/GenBank/DDBJ databases">
        <authorList>
            <person name="Sun Q."/>
            <person name="Zhou Y."/>
        </authorList>
    </citation>
    <scope>NUCLEOTIDE SEQUENCE</scope>
    <source>
        <strain evidence="6">CGMCC 1.16548</strain>
    </source>
</reference>
<dbReference type="Gene3D" id="1.10.10.10">
    <property type="entry name" value="Winged helix-like DNA-binding domain superfamily/Winged helix DNA-binding domain"/>
    <property type="match status" value="1"/>
</dbReference>
<evidence type="ECO:0000313" key="6">
    <source>
        <dbReference type="EMBL" id="GHF20658.1"/>
    </source>
</evidence>
<keyword evidence="1" id="KW-0677">Repeat</keyword>
<evidence type="ECO:0000256" key="3">
    <source>
        <dbReference type="ARBA" id="ARBA00023163"/>
    </source>
</evidence>
<dbReference type="Pfam" id="PF08279">
    <property type="entry name" value="HTH_11"/>
    <property type="match status" value="1"/>
</dbReference>
<dbReference type="Proteomes" id="UP000617531">
    <property type="component" value="Unassembled WGS sequence"/>
</dbReference>
<dbReference type="InterPro" id="IPR036634">
    <property type="entry name" value="PRD_sf"/>
</dbReference>
<protein>
    <submittedName>
        <fullName evidence="6">Transcriptional antiterminator</fullName>
    </submittedName>
</protein>
<dbReference type="GO" id="GO:0006355">
    <property type="term" value="P:regulation of DNA-templated transcription"/>
    <property type="evidence" value="ECO:0007669"/>
    <property type="project" value="InterPro"/>
</dbReference>
<dbReference type="SUPFAM" id="SSF55804">
    <property type="entry name" value="Phoshotransferase/anion transport protein"/>
    <property type="match status" value="1"/>
</dbReference>
<dbReference type="PANTHER" id="PTHR30185:SF18">
    <property type="entry name" value="TRANSCRIPTIONAL REGULATOR MTLR"/>
    <property type="match status" value="1"/>
</dbReference>
<keyword evidence="7" id="KW-1185">Reference proteome</keyword>
<dbReference type="Pfam" id="PF00874">
    <property type="entry name" value="PRD"/>
    <property type="match status" value="1"/>
</dbReference>
<dbReference type="AlphaFoldDB" id="A0A8J3GRP2"/>
<dbReference type="SUPFAM" id="SSF63520">
    <property type="entry name" value="PTS-regulatory domain, PRD"/>
    <property type="match status" value="1"/>
</dbReference>